<dbReference type="PANTHER" id="PTHR43133:SF8">
    <property type="entry name" value="RNA POLYMERASE SIGMA FACTOR HI_1459-RELATED"/>
    <property type="match status" value="1"/>
</dbReference>
<dbReference type="GO" id="GO:0003677">
    <property type="term" value="F:DNA binding"/>
    <property type="evidence" value="ECO:0007669"/>
    <property type="project" value="UniProtKB-KW"/>
</dbReference>
<proteinExistence type="predicted"/>
<comment type="caution">
    <text evidence="6">The sequence shown here is derived from an EMBL/GenBank/DDBJ whole genome shotgun (WGS) entry which is preliminary data.</text>
</comment>
<dbReference type="EMBL" id="MPIN01000013">
    <property type="protein sequence ID" value="OJH35642.1"/>
    <property type="molecule type" value="Genomic_DNA"/>
</dbReference>
<keyword evidence="1" id="KW-0805">Transcription regulation</keyword>
<dbReference type="Gene3D" id="1.10.1740.10">
    <property type="match status" value="1"/>
</dbReference>
<keyword evidence="2" id="KW-0731">Sigma factor</keyword>
<name>A0A1L9B056_9BACT</name>
<evidence type="ECO:0000256" key="1">
    <source>
        <dbReference type="ARBA" id="ARBA00023015"/>
    </source>
</evidence>
<keyword evidence="3" id="KW-0238">DNA-binding</keyword>
<sequence length="182" mass="20483">MRVDDSAREQLRRWMARLAEGDREAFTPAFACLQPLLERFCSRLLPCREDAEDAAQAALLKVFARASEYDATREALPWVLGIAAYECRTVLKARARRREAPETEGSEEVDGAAGPEARLLAEESRHALAEVMGGLRPEDVETLEAAMGERERPAIPGATFRKRLERALGRLREAWRMHHGVE</sequence>
<reference evidence="7" key="1">
    <citation type="submission" date="2016-11" db="EMBL/GenBank/DDBJ databases">
        <authorList>
            <person name="Shukria A."/>
            <person name="Stevens D.C."/>
        </authorList>
    </citation>
    <scope>NUCLEOTIDE SEQUENCE [LARGE SCALE GENOMIC DNA]</scope>
    <source>
        <strain evidence="7">Cbfe23</strain>
    </source>
</reference>
<dbReference type="AlphaFoldDB" id="A0A1L9B056"/>
<dbReference type="STRING" id="83449.BON30_36860"/>
<feature type="domain" description="RNA polymerase sigma-70 region 2" evidence="5">
    <location>
        <begin position="31"/>
        <end position="96"/>
    </location>
</feature>
<keyword evidence="4" id="KW-0804">Transcription</keyword>
<protein>
    <recommendedName>
        <fullName evidence="5">RNA polymerase sigma-70 region 2 domain-containing protein</fullName>
    </recommendedName>
</protein>
<evidence type="ECO:0000313" key="6">
    <source>
        <dbReference type="EMBL" id="OJH35642.1"/>
    </source>
</evidence>
<organism evidence="6 7">
    <name type="scientific">Cystobacter ferrugineus</name>
    <dbReference type="NCBI Taxonomy" id="83449"/>
    <lineage>
        <taxon>Bacteria</taxon>
        <taxon>Pseudomonadati</taxon>
        <taxon>Myxococcota</taxon>
        <taxon>Myxococcia</taxon>
        <taxon>Myxococcales</taxon>
        <taxon>Cystobacterineae</taxon>
        <taxon>Archangiaceae</taxon>
        <taxon>Cystobacter</taxon>
    </lineage>
</organism>
<dbReference type="GO" id="GO:0006352">
    <property type="term" value="P:DNA-templated transcription initiation"/>
    <property type="evidence" value="ECO:0007669"/>
    <property type="project" value="InterPro"/>
</dbReference>
<evidence type="ECO:0000256" key="2">
    <source>
        <dbReference type="ARBA" id="ARBA00023082"/>
    </source>
</evidence>
<dbReference type="InterPro" id="IPR039425">
    <property type="entry name" value="RNA_pol_sigma-70-like"/>
</dbReference>
<dbReference type="Pfam" id="PF04542">
    <property type="entry name" value="Sigma70_r2"/>
    <property type="match status" value="1"/>
</dbReference>
<dbReference type="Proteomes" id="UP000182229">
    <property type="component" value="Unassembled WGS sequence"/>
</dbReference>
<gene>
    <name evidence="6" type="ORF">BON30_36860</name>
</gene>
<reference evidence="6 7" key="2">
    <citation type="submission" date="2016-12" db="EMBL/GenBank/DDBJ databases">
        <title>Draft Genome Sequence of Cystobacter ferrugineus Strain Cbfe23.</title>
        <authorList>
            <person name="Akbar S."/>
            <person name="Dowd S.E."/>
            <person name="Stevens D.C."/>
        </authorList>
    </citation>
    <scope>NUCLEOTIDE SEQUENCE [LARGE SCALE GENOMIC DNA]</scope>
    <source>
        <strain evidence="6 7">Cbfe23</strain>
    </source>
</reference>
<evidence type="ECO:0000256" key="4">
    <source>
        <dbReference type="ARBA" id="ARBA00023163"/>
    </source>
</evidence>
<dbReference type="SUPFAM" id="SSF88946">
    <property type="entry name" value="Sigma2 domain of RNA polymerase sigma factors"/>
    <property type="match status" value="1"/>
</dbReference>
<accession>A0A1L9B056</accession>
<keyword evidence="7" id="KW-1185">Reference proteome</keyword>
<evidence type="ECO:0000313" key="7">
    <source>
        <dbReference type="Proteomes" id="UP000182229"/>
    </source>
</evidence>
<dbReference type="InterPro" id="IPR013325">
    <property type="entry name" value="RNA_pol_sigma_r2"/>
</dbReference>
<evidence type="ECO:0000256" key="3">
    <source>
        <dbReference type="ARBA" id="ARBA00023125"/>
    </source>
</evidence>
<evidence type="ECO:0000259" key="5">
    <source>
        <dbReference type="Pfam" id="PF04542"/>
    </source>
</evidence>
<dbReference type="GO" id="GO:0016987">
    <property type="term" value="F:sigma factor activity"/>
    <property type="evidence" value="ECO:0007669"/>
    <property type="project" value="UniProtKB-KW"/>
</dbReference>
<dbReference type="InterPro" id="IPR007627">
    <property type="entry name" value="RNA_pol_sigma70_r2"/>
</dbReference>
<dbReference type="PANTHER" id="PTHR43133">
    <property type="entry name" value="RNA POLYMERASE ECF-TYPE SIGMA FACTO"/>
    <property type="match status" value="1"/>
</dbReference>